<dbReference type="Proteomes" id="UP000539064">
    <property type="component" value="Unassembled WGS sequence"/>
</dbReference>
<dbReference type="EMBL" id="JAARRW010000003">
    <property type="protein sequence ID" value="MBC1562245.1"/>
    <property type="molecule type" value="Genomic_DNA"/>
</dbReference>
<dbReference type="AlphaFoldDB" id="A0A7X0YZP2"/>
<evidence type="ECO:0000313" key="5">
    <source>
        <dbReference type="Proteomes" id="UP000519573"/>
    </source>
</evidence>
<protein>
    <submittedName>
        <fullName evidence="4">Iron chaperone</fullName>
    </submittedName>
</protein>
<dbReference type="InterPro" id="IPR014922">
    <property type="entry name" value="YdhG-like"/>
</dbReference>
<evidence type="ECO:0000313" key="6">
    <source>
        <dbReference type="Proteomes" id="UP000539064"/>
    </source>
</evidence>
<dbReference type="RefSeq" id="WP_185429675.1">
    <property type="nucleotide sequence ID" value="NZ_JAARRW010000003.1"/>
</dbReference>
<feature type="domain" description="YdhG-like" evidence="1">
    <location>
        <begin position="16"/>
        <end position="111"/>
    </location>
</feature>
<comment type="caution">
    <text evidence="4">The sequence shown here is derived from an EMBL/GenBank/DDBJ whole genome shotgun (WGS) entry which is preliminary data.</text>
</comment>
<dbReference type="SUPFAM" id="SSF159888">
    <property type="entry name" value="YdhG-like"/>
    <property type="match status" value="1"/>
</dbReference>
<evidence type="ECO:0000313" key="4">
    <source>
        <dbReference type="EMBL" id="MBC2166572.1"/>
    </source>
</evidence>
<organism evidence="4 5">
    <name type="scientific">Listeria booriae</name>
    <dbReference type="NCBI Taxonomy" id="1552123"/>
    <lineage>
        <taxon>Bacteria</taxon>
        <taxon>Bacillati</taxon>
        <taxon>Bacillota</taxon>
        <taxon>Bacilli</taxon>
        <taxon>Bacillales</taxon>
        <taxon>Listeriaceae</taxon>
        <taxon>Listeria</taxon>
    </lineage>
</organism>
<dbReference type="EMBL" id="JAARYH010000003">
    <property type="protein sequence ID" value="MBC2166572.1"/>
    <property type="molecule type" value="Genomic_DNA"/>
</dbReference>
<dbReference type="Gene3D" id="3.90.1150.200">
    <property type="match status" value="1"/>
</dbReference>
<dbReference type="Proteomes" id="UP000541955">
    <property type="component" value="Unassembled WGS sequence"/>
</dbReference>
<dbReference type="Pfam" id="PF08818">
    <property type="entry name" value="DUF1801"/>
    <property type="match status" value="1"/>
</dbReference>
<reference evidence="5 6" key="1">
    <citation type="submission" date="2020-03" db="EMBL/GenBank/DDBJ databases">
        <title>Soil Listeria distribution.</title>
        <authorList>
            <person name="Liao J."/>
            <person name="Wiedmann M."/>
        </authorList>
    </citation>
    <scope>NUCLEOTIDE SEQUENCE [LARGE SCALE GENOMIC DNA]</scope>
    <source>
        <strain evidence="4 5">FSL L7-0245</strain>
        <strain evidence="3 6">FSL L7-0978</strain>
        <strain evidence="2 7">FSL L7-1387</strain>
    </source>
</reference>
<gene>
    <name evidence="2" type="ORF">HB902_09165</name>
    <name evidence="3" type="ORF">HCA52_08495</name>
    <name evidence="4" type="ORF">HCB26_08310</name>
</gene>
<evidence type="ECO:0000313" key="2">
    <source>
        <dbReference type="EMBL" id="MBC1562245.1"/>
    </source>
</evidence>
<evidence type="ECO:0000313" key="7">
    <source>
        <dbReference type="Proteomes" id="UP000541955"/>
    </source>
</evidence>
<evidence type="ECO:0000313" key="3">
    <source>
        <dbReference type="EMBL" id="MBC1793450.1"/>
    </source>
</evidence>
<dbReference type="Proteomes" id="UP000519573">
    <property type="component" value="Unassembled WGS sequence"/>
</dbReference>
<evidence type="ECO:0000259" key="1">
    <source>
        <dbReference type="Pfam" id="PF08818"/>
    </source>
</evidence>
<proteinExistence type="predicted"/>
<sequence length="123" mass="14068">MEVFEEFIGNIENPEHQARMAEVLAWIETEYPDLGQRIAWNQPMFTDHGTFIIGFSVSKKHMAIAPEGEGMVRLADAIAASGYPTTKMLIQMPWDKPVDYTLIKTIIDFNIADKAECTTFWRK</sequence>
<dbReference type="EMBL" id="JAARVG010000006">
    <property type="protein sequence ID" value="MBC1793450.1"/>
    <property type="molecule type" value="Genomic_DNA"/>
</dbReference>
<name>A0A7X0YZP2_9LIST</name>
<accession>A0A7X0YZP2</accession>